<name>A0AAE1BY28_PETCI</name>
<evidence type="ECO:0000313" key="9">
    <source>
        <dbReference type="Proteomes" id="UP001286313"/>
    </source>
</evidence>
<evidence type="ECO:0000256" key="6">
    <source>
        <dbReference type="ARBA" id="ARBA00023274"/>
    </source>
</evidence>
<keyword evidence="6" id="KW-0687">Ribonucleoprotein</keyword>
<comment type="caution">
    <text evidence="8">The sequence shown here is derived from an EMBL/GenBank/DDBJ whole genome shotgun (WGS) entry which is preliminary data.</text>
</comment>
<evidence type="ECO:0000313" key="8">
    <source>
        <dbReference type="EMBL" id="KAK3857479.1"/>
    </source>
</evidence>
<dbReference type="EMBL" id="JAWQEG010005596">
    <property type="protein sequence ID" value="KAK3857479.1"/>
    <property type="molecule type" value="Genomic_DNA"/>
</dbReference>
<gene>
    <name evidence="8" type="ORF">Pcinc_036270</name>
</gene>
<sequence length="120" mass="14139">MTPMGQRCAWVSSLRELKEVSGREDAVVLTKDGSTIVCWHPEPLIPYQCTMPLPEAPPESDTILKVQDKQEMKQLFNKTQHPYFINKALRELTYTTKHVWFPRPDKRYFKKGVRKSREYL</sequence>
<protein>
    <recommendedName>
        <fullName evidence="7">Large ribosomal subunit protein mL42</fullName>
    </recommendedName>
</protein>
<dbReference type="PANTHER" id="PTHR13450:SF4">
    <property type="entry name" value="LARGE RIBOSOMAL SUBUNIT PROTEIN ML42"/>
    <property type="match status" value="1"/>
</dbReference>
<keyword evidence="9" id="KW-1185">Reference proteome</keyword>
<comment type="similarity">
    <text evidence="2">Belongs to the mitochondrion-specific ribosomal protein mL42 family.</text>
</comment>
<evidence type="ECO:0000256" key="5">
    <source>
        <dbReference type="ARBA" id="ARBA00023128"/>
    </source>
</evidence>
<accession>A0AAE1BY28</accession>
<reference evidence="8" key="1">
    <citation type="submission" date="2023-10" db="EMBL/GenBank/DDBJ databases">
        <title>Genome assemblies of two species of porcelain crab, Petrolisthes cinctipes and Petrolisthes manimaculis (Anomura: Porcellanidae).</title>
        <authorList>
            <person name="Angst P."/>
        </authorList>
    </citation>
    <scope>NUCLEOTIDE SEQUENCE</scope>
    <source>
        <strain evidence="8">PB745_01</strain>
        <tissue evidence="8">Gill</tissue>
    </source>
</reference>
<evidence type="ECO:0000256" key="3">
    <source>
        <dbReference type="ARBA" id="ARBA00022946"/>
    </source>
</evidence>
<keyword evidence="3" id="KW-0809">Transit peptide</keyword>
<dbReference type="InterPro" id="IPR019346">
    <property type="entry name" value="Ribosomal_mL42"/>
</dbReference>
<proteinExistence type="inferred from homology"/>
<comment type="subcellular location">
    <subcellularLocation>
        <location evidence="1">Mitochondrion</location>
    </subcellularLocation>
</comment>
<dbReference type="Pfam" id="PF10210">
    <property type="entry name" value="MRP-S32"/>
    <property type="match status" value="1"/>
</dbReference>
<dbReference type="GO" id="GO:0005762">
    <property type="term" value="C:mitochondrial large ribosomal subunit"/>
    <property type="evidence" value="ECO:0007669"/>
    <property type="project" value="TreeGrafter"/>
</dbReference>
<evidence type="ECO:0000256" key="4">
    <source>
        <dbReference type="ARBA" id="ARBA00022980"/>
    </source>
</evidence>
<evidence type="ECO:0000256" key="7">
    <source>
        <dbReference type="ARBA" id="ARBA00035189"/>
    </source>
</evidence>
<dbReference type="PANTHER" id="PTHR13450">
    <property type="entry name" value="MITOCHONDRIAL 39S RIBOSOMAL PROTEIN L42"/>
    <property type="match status" value="1"/>
</dbReference>
<dbReference type="Proteomes" id="UP001286313">
    <property type="component" value="Unassembled WGS sequence"/>
</dbReference>
<evidence type="ECO:0000256" key="2">
    <source>
        <dbReference type="ARBA" id="ARBA00005556"/>
    </source>
</evidence>
<organism evidence="8 9">
    <name type="scientific">Petrolisthes cinctipes</name>
    <name type="common">Flat porcelain crab</name>
    <dbReference type="NCBI Taxonomy" id="88211"/>
    <lineage>
        <taxon>Eukaryota</taxon>
        <taxon>Metazoa</taxon>
        <taxon>Ecdysozoa</taxon>
        <taxon>Arthropoda</taxon>
        <taxon>Crustacea</taxon>
        <taxon>Multicrustacea</taxon>
        <taxon>Malacostraca</taxon>
        <taxon>Eumalacostraca</taxon>
        <taxon>Eucarida</taxon>
        <taxon>Decapoda</taxon>
        <taxon>Pleocyemata</taxon>
        <taxon>Anomura</taxon>
        <taxon>Galatheoidea</taxon>
        <taxon>Porcellanidae</taxon>
        <taxon>Petrolisthes</taxon>
    </lineage>
</organism>
<keyword evidence="5" id="KW-0496">Mitochondrion</keyword>
<dbReference type="AlphaFoldDB" id="A0AAE1BY28"/>
<keyword evidence="4" id="KW-0689">Ribosomal protein</keyword>
<evidence type="ECO:0000256" key="1">
    <source>
        <dbReference type="ARBA" id="ARBA00004173"/>
    </source>
</evidence>